<dbReference type="InterPro" id="IPR011051">
    <property type="entry name" value="RmlC_Cupin_sf"/>
</dbReference>
<accession>U3UAM0</accession>
<proteinExistence type="predicted"/>
<comment type="caution">
    <text evidence="1">The sequence shown here is derived from an EMBL/GenBank/DDBJ whole genome shotgun (WGS) entry which is preliminary data.</text>
</comment>
<dbReference type="AlphaFoldDB" id="U3UAM0"/>
<evidence type="ECO:0000313" key="1">
    <source>
        <dbReference type="EMBL" id="CCD37418.1"/>
    </source>
</evidence>
<dbReference type="EMBL" id="CAFE01000098">
    <property type="protein sequence ID" value="CCD37418.1"/>
    <property type="molecule type" value="Genomic_DNA"/>
</dbReference>
<dbReference type="HOGENOM" id="CLU_2068811_0_0_4"/>
<reference evidence="1 2" key="1">
    <citation type="submission" date="2011-09" db="EMBL/GenBank/DDBJ databases">
        <authorList>
            <person name="Carlier A."/>
        </authorList>
    </citation>
    <scope>NUCLEOTIDE SEQUENCE [LARGE SCALE GENOMIC DNA]</scope>
    <source>
        <strain evidence="1 2">UZHbot1</strain>
    </source>
</reference>
<dbReference type="Proteomes" id="UP000003511">
    <property type="component" value="Unassembled WGS sequence"/>
</dbReference>
<organism evidence="1 2">
    <name type="scientific">Candidatus Paraburkholderia kirkii UZHbot1</name>
    <dbReference type="NCBI Taxonomy" id="1055526"/>
    <lineage>
        <taxon>Bacteria</taxon>
        <taxon>Pseudomonadati</taxon>
        <taxon>Pseudomonadota</taxon>
        <taxon>Betaproteobacteria</taxon>
        <taxon>Burkholderiales</taxon>
        <taxon>Burkholderiaceae</taxon>
        <taxon>Paraburkholderia</taxon>
    </lineage>
</organism>
<dbReference type="STRING" id="1055526.BKIR_c182_2258"/>
<dbReference type="BioCyc" id="CBUR1055526:G10QW-1482-MONOMER"/>
<name>U3UAM0_9BURK</name>
<reference evidence="1 2" key="2">
    <citation type="submission" date="2011-10" db="EMBL/GenBank/DDBJ databases">
        <title>Draft genome sequence of Candidatus Burkholderia kirkii.</title>
        <authorList>
            <person name="Carlier A.L."/>
            <person name="Eberl L."/>
        </authorList>
    </citation>
    <scope>NUCLEOTIDE SEQUENCE [LARGE SCALE GENOMIC DNA]</scope>
    <source>
        <strain evidence="1 2">UZHbot1</strain>
    </source>
</reference>
<protein>
    <submittedName>
        <fullName evidence="1">WGS project CAFE00000000 data, contig bkir_c182</fullName>
    </submittedName>
</protein>
<dbReference type="SUPFAM" id="SSF51182">
    <property type="entry name" value="RmlC-like cupins"/>
    <property type="match status" value="1"/>
</dbReference>
<dbReference type="InterPro" id="IPR014710">
    <property type="entry name" value="RmlC-like_jellyroll"/>
</dbReference>
<gene>
    <name evidence="1" type="ORF">BKIR_c182_2258</name>
</gene>
<keyword evidence="2" id="KW-1185">Reference proteome</keyword>
<dbReference type="Gene3D" id="2.60.120.10">
    <property type="entry name" value="Jelly Rolls"/>
    <property type="match status" value="1"/>
</dbReference>
<sequence length="118" mass="12859">MLGEDVIMQALDIARFTGESPIRARLTHGPVRVVNLMTHRGTARASIDVWRAPGSHTIDAGTVLLHCAQGLLDVRVDQAHFTLTKTDTLYIDATYGIEAELQGDDVLLCASLDTEEQS</sequence>
<dbReference type="Pfam" id="PF05962">
    <property type="entry name" value="HutD"/>
    <property type="match status" value="1"/>
</dbReference>
<dbReference type="InterPro" id="IPR010282">
    <property type="entry name" value="Uncharacterised_HutD/Ves"/>
</dbReference>
<evidence type="ECO:0000313" key="2">
    <source>
        <dbReference type="Proteomes" id="UP000003511"/>
    </source>
</evidence>